<dbReference type="Gene3D" id="3.40.190.10">
    <property type="entry name" value="Periplasmic binding protein-like II"/>
    <property type="match status" value="1"/>
</dbReference>
<keyword evidence="1" id="KW-0732">Signal</keyword>
<feature type="signal peptide" evidence="1">
    <location>
        <begin position="1"/>
        <end position="23"/>
    </location>
</feature>
<dbReference type="RefSeq" id="WP_183261321.1">
    <property type="nucleotide sequence ID" value="NZ_BAAAVZ010000003.1"/>
</dbReference>
<sequence length="317" mass="34712">MKTLLGGVCATAVLVGGILQAHAADLVVAMPNWPSGQAAANIIKAALEKSLGLEVDVAEMGTLIAFSGMDAGTVDVYPEVWRPNFDPLIQKYATDRGTIHLSSHDVSATQGLCVTQKTYDEHGVRDVVDLKDPAKARLFDTDGDGKGEMWIGARGWLSTDVERIRAKSYGYAETMTLLEMPEEVGMSAVDAAVATDKPIVFYCYSPHHVFQLHQIKQLSEPAFDPAKWKVVLQADDPLWLSKSDAPVAWKPSSFSLAYASSLSKRLPAVARFLDKVDFNADEVTAMGYALEVERQDPAKFAEQWVATHEERVKGWLQ</sequence>
<dbReference type="SUPFAM" id="SSF53850">
    <property type="entry name" value="Periplasmic binding protein-like II"/>
    <property type="match status" value="1"/>
</dbReference>
<dbReference type="InterPro" id="IPR007210">
    <property type="entry name" value="ABC_Gly_betaine_transp_sub-bd"/>
</dbReference>
<evidence type="ECO:0000313" key="3">
    <source>
        <dbReference type="EMBL" id="MBB4649483.1"/>
    </source>
</evidence>
<reference evidence="3 4" key="1">
    <citation type="submission" date="2020-08" db="EMBL/GenBank/DDBJ databases">
        <title>Genomic Encyclopedia of Type Strains, Phase IV (KMG-IV): sequencing the most valuable type-strain genomes for metagenomic binning, comparative biology and taxonomic classification.</title>
        <authorList>
            <person name="Goeker M."/>
        </authorList>
    </citation>
    <scope>NUCLEOTIDE SEQUENCE [LARGE SCALE GENOMIC DNA]</scope>
    <source>
        <strain evidence="3 4">DSM 7050</strain>
    </source>
</reference>
<proteinExistence type="predicted"/>
<evidence type="ECO:0000256" key="1">
    <source>
        <dbReference type="SAM" id="SignalP"/>
    </source>
</evidence>
<gene>
    <name evidence="3" type="ORF">GGQ99_001205</name>
</gene>
<accession>A0ABR6KYJ0</accession>
<feature type="domain" description="ABC-type glycine betaine transport system substrate-binding" evidence="2">
    <location>
        <begin position="25"/>
        <end position="306"/>
    </location>
</feature>
<keyword evidence="4" id="KW-1185">Reference proteome</keyword>
<organism evidence="3 4">
    <name type="scientific">Aminobacter niigataensis</name>
    <dbReference type="NCBI Taxonomy" id="83265"/>
    <lineage>
        <taxon>Bacteria</taxon>
        <taxon>Pseudomonadati</taxon>
        <taxon>Pseudomonadota</taxon>
        <taxon>Alphaproteobacteria</taxon>
        <taxon>Hyphomicrobiales</taxon>
        <taxon>Phyllobacteriaceae</taxon>
        <taxon>Aminobacter</taxon>
    </lineage>
</organism>
<dbReference type="CDD" id="cd13642">
    <property type="entry name" value="PBP2_BCP_1"/>
    <property type="match status" value="1"/>
</dbReference>
<evidence type="ECO:0000259" key="2">
    <source>
        <dbReference type="Pfam" id="PF04069"/>
    </source>
</evidence>
<evidence type="ECO:0000313" key="4">
    <source>
        <dbReference type="Proteomes" id="UP000539538"/>
    </source>
</evidence>
<comment type="caution">
    <text evidence="3">The sequence shown here is derived from an EMBL/GenBank/DDBJ whole genome shotgun (WGS) entry which is preliminary data.</text>
</comment>
<dbReference type="Gene3D" id="3.40.190.100">
    <property type="entry name" value="Glycine betaine-binding periplasmic protein, domain 2"/>
    <property type="match status" value="1"/>
</dbReference>
<dbReference type="EMBL" id="JACHOT010000001">
    <property type="protein sequence ID" value="MBB4649483.1"/>
    <property type="molecule type" value="Genomic_DNA"/>
</dbReference>
<dbReference type="Proteomes" id="UP000539538">
    <property type="component" value="Unassembled WGS sequence"/>
</dbReference>
<feature type="chain" id="PRO_5045399820" evidence="1">
    <location>
        <begin position="24"/>
        <end position="317"/>
    </location>
</feature>
<name>A0ABR6KYJ0_9HYPH</name>
<protein>
    <submittedName>
        <fullName evidence="3">Glycine betaine/proline transport system substrate-binding protein</fullName>
    </submittedName>
</protein>
<dbReference type="Pfam" id="PF04069">
    <property type="entry name" value="OpuAC"/>
    <property type="match status" value="1"/>
</dbReference>
<dbReference type="Gene3D" id="3.10.105.10">
    <property type="entry name" value="Dipeptide-binding Protein, Domain 3"/>
    <property type="match status" value="1"/>
</dbReference>